<dbReference type="SMART" id="SM00342">
    <property type="entry name" value="HTH_ARAC"/>
    <property type="match status" value="1"/>
</dbReference>
<dbReference type="InterPro" id="IPR037923">
    <property type="entry name" value="HTH-like"/>
</dbReference>
<dbReference type="PANTHER" id="PTHR46796">
    <property type="entry name" value="HTH-TYPE TRANSCRIPTIONAL ACTIVATOR RHAS-RELATED"/>
    <property type="match status" value="1"/>
</dbReference>
<evidence type="ECO:0000313" key="7">
    <source>
        <dbReference type="EMBL" id="GAT33623.1"/>
    </source>
</evidence>
<evidence type="ECO:0000313" key="8">
    <source>
        <dbReference type="Proteomes" id="UP000076023"/>
    </source>
</evidence>
<keyword evidence="1" id="KW-0963">Cytoplasm</keyword>
<keyword evidence="2" id="KW-0805">Transcription regulation</keyword>
<sequence>MLASPASTNLQFAAECLRKKLDVSNVDRGFFMRGETTRDEIITTYRFILIIDGELRYTLDGTEFRLRAGTQFLVPAWVRRVWTTAAGAGCRITWCEFDDPSESIRGFLRRRLSPAERKNESAAYASLRKLHLSEDNDWRALHLEAALKVMLTRFLQHAQPAASVIPSMAASTIHPRIKEVLRWVHDHFAERDALTQLMQVAELSPNYLRGLFLDAALCTPHEYIERLRLRHARYLLRESNWQMKRIAAEVGYDDPLYFSRLYRRFWKYPPSAERRPA</sequence>
<dbReference type="AlphaFoldDB" id="A0A146G8J7"/>
<accession>A0A146G8J7</accession>
<dbReference type="EMBL" id="BDCO01000002">
    <property type="protein sequence ID" value="GAT33623.1"/>
    <property type="molecule type" value="Genomic_DNA"/>
</dbReference>
<dbReference type="PANTHER" id="PTHR46796:SF13">
    <property type="entry name" value="HTH-TYPE TRANSCRIPTIONAL ACTIVATOR RHAS"/>
    <property type="match status" value="1"/>
</dbReference>
<proteinExistence type="predicted"/>
<keyword evidence="4" id="KW-0010">Activator</keyword>
<evidence type="ECO:0000256" key="5">
    <source>
        <dbReference type="ARBA" id="ARBA00023163"/>
    </source>
</evidence>
<dbReference type="InterPro" id="IPR014710">
    <property type="entry name" value="RmlC-like_jellyroll"/>
</dbReference>
<organism evidence="7 8">
    <name type="scientific">Terrimicrobium sacchariphilum</name>
    <dbReference type="NCBI Taxonomy" id="690879"/>
    <lineage>
        <taxon>Bacteria</taxon>
        <taxon>Pseudomonadati</taxon>
        <taxon>Verrucomicrobiota</taxon>
        <taxon>Terrimicrobiia</taxon>
        <taxon>Terrimicrobiales</taxon>
        <taxon>Terrimicrobiaceae</taxon>
        <taxon>Terrimicrobium</taxon>
    </lineage>
</organism>
<evidence type="ECO:0000256" key="1">
    <source>
        <dbReference type="ARBA" id="ARBA00022490"/>
    </source>
</evidence>
<dbReference type="SUPFAM" id="SSF46689">
    <property type="entry name" value="Homeodomain-like"/>
    <property type="match status" value="1"/>
</dbReference>
<dbReference type="Proteomes" id="UP000076023">
    <property type="component" value="Unassembled WGS sequence"/>
</dbReference>
<name>A0A146G8J7_TERSA</name>
<dbReference type="PROSITE" id="PS01124">
    <property type="entry name" value="HTH_ARAC_FAMILY_2"/>
    <property type="match status" value="1"/>
</dbReference>
<dbReference type="Gene3D" id="1.10.10.60">
    <property type="entry name" value="Homeodomain-like"/>
    <property type="match status" value="1"/>
</dbReference>
<keyword evidence="3" id="KW-0238">DNA-binding</keyword>
<feature type="domain" description="HTH araC/xylS-type" evidence="6">
    <location>
        <begin position="178"/>
        <end position="276"/>
    </location>
</feature>
<dbReference type="InterPro" id="IPR050204">
    <property type="entry name" value="AraC_XylS_family_regulators"/>
</dbReference>
<evidence type="ECO:0000256" key="4">
    <source>
        <dbReference type="ARBA" id="ARBA00023159"/>
    </source>
</evidence>
<protein>
    <submittedName>
        <fullName evidence="7">Helix-turn-helix domain-containing protein</fullName>
    </submittedName>
</protein>
<comment type="caution">
    <text evidence="7">The sequence shown here is derived from an EMBL/GenBank/DDBJ whole genome shotgun (WGS) entry which is preliminary data.</text>
</comment>
<dbReference type="SUPFAM" id="SSF51215">
    <property type="entry name" value="Regulatory protein AraC"/>
    <property type="match status" value="1"/>
</dbReference>
<dbReference type="InterPro" id="IPR009057">
    <property type="entry name" value="Homeodomain-like_sf"/>
</dbReference>
<evidence type="ECO:0000256" key="2">
    <source>
        <dbReference type="ARBA" id="ARBA00023015"/>
    </source>
</evidence>
<dbReference type="STRING" id="690879.TSACC_22040"/>
<gene>
    <name evidence="7" type="ORF">TSACC_22040</name>
</gene>
<dbReference type="Gene3D" id="2.60.120.10">
    <property type="entry name" value="Jelly Rolls"/>
    <property type="match status" value="1"/>
</dbReference>
<keyword evidence="5" id="KW-0804">Transcription</keyword>
<dbReference type="Pfam" id="PF12833">
    <property type="entry name" value="HTH_18"/>
    <property type="match status" value="1"/>
</dbReference>
<dbReference type="RefSeq" id="WP_075079336.1">
    <property type="nucleotide sequence ID" value="NZ_BDCO01000002.1"/>
</dbReference>
<keyword evidence="8" id="KW-1185">Reference proteome</keyword>
<reference evidence="8" key="1">
    <citation type="journal article" date="2017" name="Genome Announc.">
        <title>Draft Genome Sequence of Terrimicrobium sacchariphilum NM-5T, a Facultative Anaerobic Soil Bacterium of the Class Spartobacteria.</title>
        <authorList>
            <person name="Qiu Y.L."/>
            <person name="Tourlousse D.M."/>
            <person name="Matsuura N."/>
            <person name="Ohashi A."/>
            <person name="Sekiguchi Y."/>
        </authorList>
    </citation>
    <scope>NUCLEOTIDE SEQUENCE [LARGE SCALE GENOMIC DNA]</scope>
    <source>
        <strain evidence="8">NM-5</strain>
    </source>
</reference>
<dbReference type="GO" id="GO:0043565">
    <property type="term" value="F:sequence-specific DNA binding"/>
    <property type="evidence" value="ECO:0007669"/>
    <property type="project" value="InterPro"/>
</dbReference>
<evidence type="ECO:0000256" key="3">
    <source>
        <dbReference type="ARBA" id="ARBA00023125"/>
    </source>
</evidence>
<dbReference type="InterPro" id="IPR018062">
    <property type="entry name" value="HTH_AraC-typ_CS"/>
</dbReference>
<dbReference type="InterPro" id="IPR018060">
    <property type="entry name" value="HTH_AraC"/>
</dbReference>
<dbReference type="PROSITE" id="PS00041">
    <property type="entry name" value="HTH_ARAC_FAMILY_1"/>
    <property type="match status" value="1"/>
</dbReference>
<dbReference type="InParanoid" id="A0A146G8J7"/>
<dbReference type="OrthoDB" id="188452at2"/>
<dbReference type="GO" id="GO:0003700">
    <property type="term" value="F:DNA-binding transcription factor activity"/>
    <property type="evidence" value="ECO:0007669"/>
    <property type="project" value="InterPro"/>
</dbReference>
<evidence type="ECO:0000259" key="6">
    <source>
        <dbReference type="PROSITE" id="PS01124"/>
    </source>
</evidence>